<dbReference type="EMBL" id="CABITT030000005">
    <property type="protein sequence ID" value="VVB06519.1"/>
    <property type="molecule type" value="Genomic_DNA"/>
</dbReference>
<reference evidence="2" key="1">
    <citation type="submission" date="2019-07" db="EMBL/GenBank/DDBJ databases">
        <authorList>
            <person name="Dittberner H."/>
        </authorList>
    </citation>
    <scope>NUCLEOTIDE SEQUENCE [LARGE SCALE GENOMIC DNA]</scope>
</reference>
<dbReference type="InterPro" id="IPR011990">
    <property type="entry name" value="TPR-like_helical_dom_sf"/>
</dbReference>
<dbReference type="AlphaFoldDB" id="A0A565BYU8"/>
<evidence type="ECO:0000313" key="3">
    <source>
        <dbReference type="Proteomes" id="UP000489600"/>
    </source>
</evidence>
<protein>
    <recommendedName>
        <fullName evidence="4">Pentacotripeptide-repeat region of PRORP domain-containing protein</fullName>
    </recommendedName>
</protein>
<dbReference type="PANTHER" id="PTHR47937:SF7">
    <property type="entry name" value="EXPORTIN-2 CENTRAL DOMAIN-CONTAINING PROTEIN"/>
    <property type="match status" value="1"/>
</dbReference>
<proteinExistence type="predicted"/>
<comment type="caution">
    <text evidence="2">The sequence shown here is derived from an EMBL/GenBank/DDBJ whole genome shotgun (WGS) entry which is preliminary data.</text>
</comment>
<dbReference type="OrthoDB" id="1109433at2759"/>
<dbReference type="InterPro" id="IPR002885">
    <property type="entry name" value="PPR_rpt"/>
</dbReference>
<evidence type="ECO:0000313" key="2">
    <source>
        <dbReference type="EMBL" id="VVB06519.1"/>
    </source>
</evidence>
<keyword evidence="3" id="KW-1185">Reference proteome</keyword>
<dbReference type="InterPro" id="IPR052308">
    <property type="entry name" value="PPR_domain-containing"/>
</dbReference>
<gene>
    <name evidence="2" type="ORF">ANE_LOCUS16963</name>
</gene>
<evidence type="ECO:0000256" key="1">
    <source>
        <dbReference type="ARBA" id="ARBA00022737"/>
    </source>
</evidence>
<dbReference type="PANTHER" id="PTHR47937">
    <property type="entry name" value="PLASTID TRANSCRIPTIONALLY ACTIVE CHROMOSOME 2-LIKE PROTEIN"/>
    <property type="match status" value="1"/>
</dbReference>
<organism evidence="2 3">
    <name type="scientific">Arabis nemorensis</name>
    <dbReference type="NCBI Taxonomy" id="586526"/>
    <lineage>
        <taxon>Eukaryota</taxon>
        <taxon>Viridiplantae</taxon>
        <taxon>Streptophyta</taxon>
        <taxon>Embryophyta</taxon>
        <taxon>Tracheophyta</taxon>
        <taxon>Spermatophyta</taxon>
        <taxon>Magnoliopsida</taxon>
        <taxon>eudicotyledons</taxon>
        <taxon>Gunneridae</taxon>
        <taxon>Pentapetalae</taxon>
        <taxon>rosids</taxon>
        <taxon>malvids</taxon>
        <taxon>Brassicales</taxon>
        <taxon>Brassicaceae</taxon>
        <taxon>Arabideae</taxon>
        <taxon>Arabis</taxon>
    </lineage>
</organism>
<accession>A0A565BYU8</accession>
<keyword evidence="1" id="KW-0677">Repeat</keyword>
<dbReference type="Gene3D" id="1.25.40.10">
    <property type="entry name" value="Tetratricopeptide repeat domain"/>
    <property type="match status" value="2"/>
</dbReference>
<dbReference type="Pfam" id="PF01535">
    <property type="entry name" value="PPR"/>
    <property type="match status" value="1"/>
</dbReference>
<name>A0A565BYU8_9BRAS</name>
<evidence type="ECO:0008006" key="4">
    <source>
        <dbReference type="Google" id="ProtNLM"/>
    </source>
</evidence>
<dbReference type="Proteomes" id="UP000489600">
    <property type="component" value="Unassembled WGS sequence"/>
</dbReference>
<sequence>MSLIRRVILGRRFCTAVPRRAEDVMSNPDCRPFQLSLRVMYLSSVDNLDTAAKYARLAVFSRIKAEDTEAAEDTEVTCQSIIKSMVWHKRHKEAYDLYDFFFNQHKLKPNRRSCNSILESRIQQGLVDEALDFHRSIKPGMARYYPSEDTFRVLNKGLVNSGRLDQAETLLKGGKAVDRGIYPDHVAFSNLIRGFLDLGNLDKATLVLEDFKKVCSRIDPSSYYPYHPPFHGEFENRVAFLMAAFVEYWFKQGKEMEAMECYNQSLFANKFPVLAYTGDAFLEVLLKYGKKKHAWDLYHGMLTATHKRCFGYSTVKTMVNECFDMGRCSEAVETYNKAKEKKRFVRGSYVITRCCEMGLLSEAESLIAADGFEYIEGTTFKTMMDAYVRPGESMML</sequence>